<evidence type="ECO:0000256" key="8">
    <source>
        <dbReference type="ARBA" id="ARBA00022842"/>
    </source>
</evidence>
<keyword evidence="7 10" id="KW-0067">ATP-binding</keyword>
<dbReference type="EC" id="2.5.1.75" evidence="10"/>
<evidence type="ECO:0000256" key="3">
    <source>
        <dbReference type="ARBA" id="ARBA00005842"/>
    </source>
</evidence>
<comment type="function">
    <text evidence="2 10 12">Catalyzes the transfer of a dimethylallyl group onto the adenine at position 37 in tRNAs that read codons beginning with uridine, leading to the formation of N6-(dimethylallyl)adenosine (i(6)A).</text>
</comment>
<keyword evidence="8 10" id="KW-0460">Magnesium</keyword>
<evidence type="ECO:0000313" key="14">
    <source>
        <dbReference type="EMBL" id="WXT99667.1"/>
    </source>
</evidence>
<reference evidence="14" key="1">
    <citation type="submission" date="2023-10" db="EMBL/GenBank/DDBJ databases">
        <title>The first scallop-associated chemosynthetic bacterial symbiont.</title>
        <authorList>
            <person name="Lin Y.-T."/>
            <person name="Sun J."/>
            <person name="Ip J.C.-H."/>
            <person name="He X."/>
            <person name="Gao Z.-M."/>
            <person name="Perez M."/>
            <person name="Xu T."/>
            <person name="Qian P.-Y."/>
            <person name="Qiu J.-W."/>
        </authorList>
    </citation>
    <scope>NUCLEOTIDE SEQUENCE</scope>
    <source>
        <strain evidence="14">Gill1</strain>
    </source>
</reference>
<keyword evidence="5 10" id="KW-0819">tRNA processing</keyword>
<dbReference type="GO" id="GO:0052381">
    <property type="term" value="F:tRNA dimethylallyltransferase activity"/>
    <property type="evidence" value="ECO:0007669"/>
    <property type="project" value="UniProtKB-UniRule"/>
</dbReference>
<dbReference type="GO" id="GO:0006400">
    <property type="term" value="P:tRNA modification"/>
    <property type="evidence" value="ECO:0007669"/>
    <property type="project" value="TreeGrafter"/>
</dbReference>
<evidence type="ECO:0000256" key="13">
    <source>
        <dbReference type="RuleBase" id="RU003785"/>
    </source>
</evidence>
<accession>A0AAU6PF88</accession>
<dbReference type="FunFam" id="1.10.20.140:FF:000001">
    <property type="entry name" value="tRNA dimethylallyltransferase"/>
    <property type="match status" value="1"/>
</dbReference>
<keyword evidence="6 10" id="KW-0547">Nucleotide-binding</keyword>
<evidence type="ECO:0000256" key="1">
    <source>
        <dbReference type="ARBA" id="ARBA00001946"/>
    </source>
</evidence>
<protein>
    <recommendedName>
        <fullName evidence="10">tRNA dimethylallyltransferase</fullName>
        <ecNumber evidence="10">2.5.1.75</ecNumber>
    </recommendedName>
    <alternativeName>
        <fullName evidence="10">Dimethylallyl diphosphate:tRNA dimethylallyltransferase</fullName>
        <shortName evidence="10">DMAPP:tRNA dimethylallyltransferase</shortName>
        <shortName evidence="10">DMATase</shortName>
    </alternativeName>
    <alternativeName>
        <fullName evidence="10">Isopentenyl-diphosphate:tRNA isopentenyltransferase</fullName>
        <shortName evidence="10">IPP transferase</shortName>
        <shortName evidence="10">IPPT</shortName>
        <shortName evidence="10">IPTase</shortName>
    </alternativeName>
</protein>
<comment type="cofactor">
    <cofactor evidence="1 10">
        <name>Mg(2+)</name>
        <dbReference type="ChEBI" id="CHEBI:18420"/>
    </cofactor>
</comment>
<dbReference type="PANTHER" id="PTHR11088:SF60">
    <property type="entry name" value="TRNA DIMETHYLALLYLTRANSFERASE"/>
    <property type="match status" value="1"/>
</dbReference>
<evidence type="ECO:0000256" key="12">
    <source>
        <dbReference type="RuleBase" id="RU003784"/>
    </source>
</evidence>
<dbReference type="GO" id="GO:0005524">
    <property type="term" value="F:ATP binding"/>
    <property type="evidence" value="ECO:0007669"/>
    <property type="project" value="UniProtKB-UniRule"/>
</dbReference>
<evidence type="ECO:0000256" key="6">
    <source>
        <dbReference type="ARBA" id="ARBA00022741"/>
    </source>
</evidence>
<proteinExistence type="inferred from homology"/>
<comment type="subunit">
    <text evidence="10">Monomer.</text>
</comment>
<evidence type="ECO:0000256" key="9">
    <source>
        <dbReference type="ARBA" id="ARBA00049563"/>
    </source>
</evidence>
<dbReference type="Gene3D" id="3.40.50.300">
    <property type="entry name" value="P-loop containing nucleotide triphosphate hydrolases"/>
    <property type="match status" value="1"/>
</dbReference>
<comment type="caution">
    <text evidence="10">Lacks conserved residue(s) required for the propagation of feature annotation.</text>
</comment>
<dbReference type="EMBL" id="CP138327">
    <property type="protein sequence ID" value="WXT99667.1"/>
    <property type="molecule type" value="Genomic_DNA"/>
</dbReference>
<feature type="region of interest" description="Interaction with substrate tRNA" evidence="10">
    <location>
        <begin position="242"/>
        <end position="247"/>
    </location>
</feature>
<feature type="region of interest" description="Interaction with substrate tRNA" evidence="10">
    <location>
        <begin position="162"/>
        <end position="166"/>
    </location>
</feature>
<gene>
    <name evidence="10 14" type="primary">miaA</name>
    <name evidence="14" type="ORF">Ctma_0371</name>
</gene>
<organism evidence="14">
    <name type="scientific">Catillopecten margaritatus gill symbiont</name>
    <dbReference type="NCBI Taxonomy" id="3083288"/>
    <lineage>
        <taxon>Bacteria</taxon>
        <taxon>Pseudomonadati</taxon>
        <taxon>Pseudomonadota</taxon>
        <taxon>Gammaproteobacteria</taxon>
        <taxon>sulfur-oxidizing symbionts</taxon>
    </lineage>
</organism>
<dbReference type="PANTHER" id="PTHR11088">
    <property type="entry name" value="TRNA DIMETHYLALLYLTRANSFERASE"/>
    <property type="match status" value="1"/>
</dbReference>
<dbReference type="InterPro" id="IPR018022">
    <property type="entry name" value="IPT"/>
</dbReference>
<evidence type="ECO:0000256" key="2">
    <source>
        <dbReference type="ARBA" id="ARBA00003213"/>
    </source>
</evidence>
<feature type="binding site" evidence="10">
    <location>
        <begin position="13"/>
        <end position="20"/>
    </location>
    <ligand>
        <name>ATP</name>
        <dbReference type="ChEBI" id="CHEBI:30616"/>
    </ligand>
</feature>
<comment type="similarity">
    <text evidence="3 10 13">Belongs to the IPP transferase family.</text>
</comment>
<dbReference type="HAMAP" id="MF_00185">
    <property type="entry name" value="IPP_trans"/>
    <property type="match status" value="1"/>
</dbReference>
<evidence type="ECO:0000256" key="7">
    <source>
        <dbReference type="ARBA" id="ARBA00022840"/>
    </source>
</evidence>
<feature type="binding site" evidence="10">
    <location>
        <begin position="15"/>
        <end position="20"/>
    </location>
    <ligand>
        <name>substrate</name>
    </ligand>
</feature>
<evidence type="ECO:0000256" key="5">
    <source>
        <dbReference type="ARBA" id="ARBA00022694"/>
    </source>
</evidence>
<dbReference type="NCBIfam" id="TIGR00174">
    <property type="entry name" value="miaA"/>
    <property type="match status" value="1"/>
</dbReference>
<dbReference type="InterPro" id="IPR039657">
    <property type="entry name" value="Dimethylallyltransferase"/>
</dbReference>
<dbReference type="Gene3D" id="1.10.20.140">
    <property type="match status" value="1"/>
</dbReference>
<dbReference type="SUPFAM" id="SSF52540">
    <property type="entry name" value="P-loop containing nucleoside triphosphate hydrolases"/>
    <property type="match status" value="2"/>
</dbReference>
<feature type="site" description="Interaction with substrate tRNA" evidence="10">
    <location>
        <position position="104"/>
    </location>
</feature>
<name>A0AAU6PF88_9GAMM</name>
<sequence>MPMQTNAVIFLMGPTASGKTDLAIELSKHFPARLISVDSALIYKGMDIGTAKPDAATLKKYPHHLINICTPEESYSAFDFSKDAKIQIQLAFDNNEIPILIGGTSFYFNALEHGLSDLPVSTTKSKEKFNQLLQEKGSTSLHKTLAKIDPTAAQRIHPNDAQRITRALEVFDISGKTLSELQGNKQPGLNHPIKKIILMPPRPELHARIEQRFLSMMNNDFLTEVKTLKQNPNLHEDLPSIRCVGYRQAWQYLDGKINQETMIEKAIIATRQLCKRQSTWLKSETNALVLEVPDISKVIKFIN</sequence>
<dbReference type="InterPro" id="IPR027417">
    <property type="entry name" value="P-loop_NTPase"/>
</dbReference>
<comment type="catalytic activity">
    <reaction evidence="9 10 11">
        <text>adenosine(37) in tRNA + dimethylallyl diphosphate = N(6)-dimethylallyladenosine(37) in tRNA + diphosphate</text>
        <dbReference type="Rhea" id="RHEA:26482"/>
        <dbReference type="Rhea" id="RHEA-COMP:10162"/>
        <dbReference type="Rhea" id="RHEA-COMP:10375"/>
        <dbReference type="ChEBI" id="CHEBI:33019"/>
        <dbReference type="ChEBI" id="CHEBI:57623"/>
        <dbReference type="ChEBI" id="CHEBI:74411"/>
        <dbReference type="ChEBI" id="CHEBI:74415"/>
        <dbReference type="EC" id="2.5.1.75"/>
    </reaction>
</comment>
<evidence type="ECO:0000256" key="10">
    <source>
        <dbReference type="HAMAP-Rule" id="MF_00185"/>
    </source>
</evidence>
<keyword evidence="4 10" id="KW-0808">Transferase</keyword>
<dbReference type="Pfam" id="PF01715">
    <property type="entry name" value="IPPT"/>
    <property type="match status" value="1"/>
</dbReference>
<dbReference type="AlphaFoldDB" id="A0AAU6PF88"/>
<feature type="region of interest" description="Interaction with substrate tRNA" evidence="10">
    <location>
        <begin position="38"/>
        <end position="41"/>
    </location>
</feature>
<evidence type="ECO:0000256" key="4">
    <source>
        <dbReference type="ARBA" id="ARBA00022679"/>
    </source>
</evidence>
<evidence type="ECO:0000256" key="11">
    <source>
        <dbReference type="RuleBase" id="RU003783"/>
    </source>
</evidence>